<dbReference type="PANTHER" id="PTHR21403:SF8">
    <property type="entry name" value="ATP PHOSPHORIBOSYLTRANSFERASE"/>
    <property type="match status" value="1"/>
</dbReference>
<dbReference type="InterPro" id="IPR001348">
    <property type="entry name" value="ATP_PRibTrfase_HisG"/>
</dbReference>
<comment type="similarity">
    <text evidence="4 15">Belongs to the ATP phosphoribosyltransferase family. Short subfamily.</text>
</comment>
<protein>
    <recommendedName>
        <fullName evidence="6 15">ATP phosphoribosyltransferase</fullName>
        <shortName evidence="15">ATP-PRT</shortName>
        <shortName evidence="15">ATP-PRTase</shortName>
        <ecNumber evidence="5 15">2.4.2.17</ecNumber>
    </recommendedName>
</protein>
<evidence type="ECO:0000256" key="7">
    <source>
        <dbReference type="ARBA" id="ARBA00022490"/>
    </source>
</evidence>
<evidence type="ECO:0000256" key="5">
    <source>
        <dbReference type="ARBA" id="ARBA00011946"/>
    </source>
</evidence>
<evidence type="ECO:0000256" key="8">
    <source>
        <dbReference type="ARBA" id="ARBA00022605"/>
    </source>
</evidence>
<dbReference type="SUPFAM" id="SSF55681">
    <property type="entry name" value="Class II aaRS and biotin synthetases"/>
    <property type="match status" value="1"/>
</dbReference>
<dbReference type="HAMAP" id="MF_01018">
    <property type="entry name" value="HisG_Short"/>
    <property type="match status" value="1"/>
</dbReference>
<dbReference type="GO" id="GO:0140096">
    <property type="term" value="F:catalytic activity, acting on a protein"/>
    <property type="evidence" value="ECO:0007669"/>
    <property type="project" value="UniProtKB-ARBA"/>
</dbReference>
<accession>A0A242A6C4</accession>
<keyword evidence="8 15" id="KW-0028">Amino-acid biosynthesis</keyword>
<dbReference type="InterPro" id="IPR045864">
    <property type="entry name" value="aa-tRNA-synth_II/BPL/LPL"/>
</dbReference>
<dbReference type="Proteomes" id="UP000195043">
    <property type="component" value="Unassembled WGS sequence"/>
</dbReference>
<keyword evidence="10 15" id="KW-0808">Transferase</keyword>
<keyword evidence="9 15" id="KW-0328">Glycosyltransferase</keyword>
<dbReference type="EC" id="2.4.2.17" evidence="5 15"/>
<reference evidence="18 19" key="1">
    <citation type="submission" date="2017-05" db="EMBL/GenBank/DDBJ databases">
        <title>The Genome Sequence of Enterococcus sp. 8G7_MSG3316.</title>
        <authorList>
            <consortium name="The Broad Institute Genomics Platform"/>
            <consortium name="The Broad Institute Genomic Center for Infectious Diseases"/>
            <person name="Earl A."/>
            <person name="Manson A."/>
            <person name="Schwartman J."/>
            <person name="Gilmore M."/>
            <person name="Abouelleil A."/>
            <person name="Cao P."/>
            <person name="Chapman S."/>
            <person name="Cusick C."/>
            <person name="Shea T."/>
            <person name="Young S."/>
            <person name="Neafsey D."/>
            <person name="Nusbaum C."/>
            <person name="Birren B."/>
        </authorList>
    </citation>
    <scope>NUCLEOTIDE SEQUENCE [LARGE SCALE GENOMIC DNA]</scope>
    <source>
        <strain evidence="18 19">8G7_MSG3316</strain>
    </source>
</reference>
<comment type="function">
    <text evidence="14 15">Catalyzes the condensation of ATP and 5-phosphoribose 1-diphosphate to form N'-(5'-phosphoribosyl)-ATP (PR-ATP). Has a crucial role in the pathway because the rate of histidine biosynthesis seems to be controlled primarily by regulation of HisG enzymatic activity.</text>
</comment>
<feature type="domain" description="ATP phosphoribosyltransferase catalytic" evidence="16">
    <location>
        <begin position="368"/>
        <end position="518"/>
    </location>
</feature>
<evidence type="ECO:0000256" key="12">
    <source>
        <dbReference type="ARBA" id="ARBA00022840"/>
    </source>
</evidence>
<evidence type="ECO:0000256" key="15">
    <source>
        <dbReference type="HAMAP-Rule" id="MF_01018"/>
    </source>
</evidence>
<organism evidence="18 19">
    <name type="scientific">Candidatus Enterococcus testudinis</name>
    <dbReference type="NCBI Taxonomy" id="1834191"/>
    <lineage>
        <taxon>Bacteria</taxon>
        <taxon>Bacillati</taxon>
        <taxon>Bacillota</taxon>
        <taxon>Bacilli</taxon>
        <taxon>Lactobacillales</taxon>
        <taxon>Enterococcaceae</taxon>
        <taxon>Enterococcus</taxon>
    </lineage>
</organism>
<dbReference type="GO" id="GO:0000105">
    <property type="term" value="P:L-histidine biosynthetic process"/>
    <property type="evidence" value="ECO:0007669"/>
    <property type="project" value="UniProtKB-UniRule"/>
</dbReference>
<dbReference type="AlphaFoldDB" id="A0A242A6C4"/>
<dbReference type="UniPathway" id="UPA00031">
    <property type="reaction ID" value="UER00006"/>
</dbReference>
<evidence type="ECO:0000256" key="11">
    <source>
        <dbReference type="ARBA" id="ARBA00022741"/>
    </source>
</evidence>
<keyword evidence="7 15" id="KW-0963">Cytoplasm</keyword>
<dbReference type="InterPro" id="IPR018198">
    <property type="entry name" value="ATP_PRibTrfase_CS"/>
</dbReference>
<dbReference type="Pfam" id="PF13393">
    <property type="entry name" value="tRNA-synt_His"/>
    <property type="match status" value="1"/>
</dbReference>
<dbReference type="GO" id="GO:0005524">
    <property type="term" value="F:ATP binding"/>
    <property type="evidence" value="ECO:0007669"/>
    <property type="project" value="UniProtKB-KW"/>
</dbReference>
<evidence type="ECO:0000259" key="17">
    <source>
        <dbReference type="Pfam" id="PF13393"/>
    </source>
</evidence>
<gene>
    <name evidence="15" type="primary">hisG</name>
    <name evidence="18" type="ORF">A5886_001240</name>
</gene>
<dbReference type="NCBIfam" id="TIGR00070">
    <property type="entry name" value="hisG"/>
    <property type="match status" value="1"/>
</dbReference>
<evidence type="ECO:0000256" key="14">
    <source>
        <dbReference type="ARBA" id="ARBA00024861"/>
    </source>
</evidence>
<comment type="domain">
    <text evidence="15">Lacks the C-terminal regulatory region which is replaced by HisZ.</text>
</comment>
<evidence type="ECO:0000256" key="9">
    <source>
        <dbReference type="ARBA" id="ARBA00022676"/>
    </source>
</evidence>
<keyword evidence="13 15" id="KW-0368">Histidine biosynthesis</keyword>
<evidence type="ECO:0000256" key="2">
    <source>
        <dbReference type="ARBA" id="ARBA00004496"/>
    </source>
</evidence>
<evidence type="ECO:0000313" key="18">
    <source>
        <dbReference type="EMBL" id="OTN76163.1"/>
    </source>
</evidence>
<dbReference type="Pfam" id="PF01634">
    <property type="entry name" value="HisG"/>
    <property type="match status" value="1"/>
</dbReference>
<evidence type="ECO:0000256" key="13">
    <source>
        <dbReference type="ARBA" id="ARBA00023102"/>
    </source>
</evidence>
<name>A0A242A6C4_9ENTE</name>
<dbReference type="Gene3D" id="3.30.930.10">
    <property type="entry name" value="Bira Bifunctional Protein, Domain 2"/>
    <property type="match status" value="1"/>
</dbReference>
<evidence type="ECO:0000256" key="3">
    <source>
        <dbReference type="ARBA" id="ARBA00004667"/>
    </source>
</evidence>
<comment type="subcellular location">
    <subcellularLocation>
        <location evidence="2 15">Cytoplasm</location>
    </subcellularLocation>
</comment>
<proteinExistence type="inferred from homology"/>
<comment type="pathway">
    <text evidence="3 15">Amino-acid biosynthesis; L-histidine biosynthesis; L-histidine from 5-phospho-alpha-D-ribose 1-diphosphate: step 1/9.</text>
</comment>
<comment type="subunit">
    <text evidence="15">Heteromultimer composed of HisG and HisZ subunits.</text>
</comment>
<keyword evidence="12 15" id="KW-0067">ATP-binding</keyword>
<dbReference type="OrthoDB" id="9801867at2"/>
<evidence type="ECO:0000256" key="4">
    <source>
        <dbReference type="ARBA" id="ARBA00009489"/>
    </source>
</evidence>
<comment type="caution">
    <text evidence="18">The sequence shown here is derived from an EMBL/GenBank/DDBJ whole genome shotgun (WGS) entry which is preliminary data.</text>
</comment>
<feature type="domain" description="Class II Histidinyl-tRNA synthetase (HisRS)-like catalytic core" evidence="17">
    <location>
        <begin position="11"/>
        <end position="303"/>
    </location>
</feature>
<dbReference type="InterPro" id="IPR041715">
    <property type="entry name" value="HisRS-like_core"/>
</dbReference>
<keyword evidence="11 15" id="KW-0547">Nucleotide-binding</keyword>
<keyword evidence="19" id="KW-1185">Reference proteome</keyword>
<dbReference type="InterPro" id="IPR013820">
    <property type="entry name" value="ATP_PRibTrfase_cat"/>
</dbReference>
<dbReference type="PROSITE" id="PS01316">
    <property type="entry name" value="ATP_P_PHORIBOSYLTR"/>
    <property type="match status" value="1"/>
</dbReference>
<evidence type="ECO:0000256" key="1">
    <source>
        <dbReference type="ARBA" id="ARBA00000915"/>
    </source>
</evidence>
<sequence>MEELLTILRPEERIALQLRELYEHRHFHLFRLSSFEEYDLYLQNKAFLTNVDPITFTGNNGRLMALNPDVTLSIVKNTPIGEARRVYYNEDVYRHDRKDGEYKRINQIGLELIGKIDSESEAEVVQLAMESLAVAGKGALDISHIGLVEDIVEQFAPYGLQKKALMALQTKSPHTMQAVCQQAGLSEPLTQALTRLTAVSGPFQEVATEVELLVAPLPKAAQAMVELNALYDQLQNHCSATATIDVRLDFSFVNDTDYYSGLLFQGFLEGIPHAVLFGGRYDHLLKAHGAQQGAIGFGMYLNGIDRKTQQSTVPTKSYLDIALPKGRMGNAIYQKLVKAGLVSAGLFDDSRKLIFQDDVHRIRFFLVKPSDVDQYVDRGAADIGVVGLDVLLEGETNVLEVLDLKIGKCKMVVAGKSDFQPDSTRPLRVATKYPQITRHYYNDIRQPIELIELHGSIELAPLLDLSDVIVDIVETGTTLKENHLIILQEFLESSARLIVNPVSWRFKEVAIQEFIQKVGNDL</sequence>
<dbReference type="PANTHER" id="PTHR21403">
    <property type="entry name" value="ATP PHOSPHORIBOSYLTRANSFERASE ATP-PRTASE"/>
    <property type="match status" value="1"/>
</dbReference>
<dbReference type="GO" id="GO:0005737">
    <property type="term" value="C:cytoplasm"/>
    <property type="evidence" value="ECO:0007669"/>
    <property type="project" value="UniProtKB-SubCell"/>
</dbReference>
<dbReference type="Gene3D" id="3.40.190.10">
    <property type="entry name" value="Periplasmic binding protein-like II"/>
    <property type="match status" value="2"/>
</dbReference>
<evidence type="ECO:0000313" key="19">
    <source>
        <dbReference type="Proteomes" id="UP000195043"/>
    </source>
</evidence>
<dbReference type="SUPFAM" id="SSF53850">
    <property type="entry name" value="Periplasmic binding protein-like II"/>
    <property type="match status" value="1"/>
</dbReference>
<dbReference type="RefSeq" id="WP_086274148.1">
    <property type="nucleotide sequence ID" value="NZ_NGKU01000001.1"/>
</dbReference>
<dbReference type="GO" id="GO:0003879">
    <property type="term" value="F:ATP phosphoribosyltransferase activity"/>
    <property type="evidence" value="ECO:0007669"/>
    <property type="project" value="UniProtKB-UniRule"/>
</dbReference>
<dbReference type="CDD" id="cd13595">
    <property type="entry name" value="PBP2_HisGs"/>
    <property type="match status" value="1"/>
</dbReference>
<dbReference type="EMBL" id="NGKU01000001">
    <property type="protein sequence ID" value="OTN76163.1"/>
    <property type="molecule type" value="Genomic_DNA"/>
</dbReference>
<evidence type="ECO:0000256" key="10">
    <source>
        <dbReference type="ARBA" id="ARBA00022679"/>
    </source>
</evidence>
<dbReference type="STRING" id="1834191.A5886_001240"/>
<evidence type="ECO:0000256" key="6">
    <source>
        <dbReference type="ARBA" id="ARBA00020998"/>
    </source>
</evidence>
<comment type="catalytic activity">
    <reaction evidence="1 15">
        <text>1-(5-phospho-beta-D-ribosyl)-ATP + diphosphate = 5-phospho-alpha-D-ribose 1-diphosphate + ATP</text>
        <dbReference type="Rhea" id="RHEA:18473"/>
        <dbReference type="ChEBI" id="CHEBI:30616"/>
        <dbReference type="ChEBI" id="CHEBI:33019"/>
        <dbReference type="ChEBI" id="CHEBI:58017"/>
        <dbReference type="ChEBI" id="CHEBI:73183"/>
        <dbReference type="EC" id="2.4.2.17"/>
    </reaction>
</comment>
<evidence type="ECO:0000259" key="16">
    <source>
        <dbReference type="Pfam" id="PF01634"/>
    </source>
</evidence>
<dbReference type="InterPro" id="IPR024893">
    <property type="entry name" value="ATP_PRibTrfase_HisG_short"/>
</dbReference>